<evidence type="ECO:0000256" key="2">
    <source>
        <dbReference type="ARBA" id="ARBA00004870"/>
    </source>
</evidence>
<keyword evidence="15" id="KW-1185">Reference proteome</keyword>
<dbReference type="EC" id="2.7.1.130" evidence="3 13"/>
<dbReference type="UniPathway" id="UPA00359">
    <property type="reaction ID" value="UER00482"/>
</dbReference>
<dbReference type="GO" id="GO:0009244">
    <property type="term" value="P:lipopolysaccharide core region biosynthetic process"/>
    <property type="evidence" value="ECO:0007669"/>
    <property type="project" value="TreeGrafter"/>
</dbReference>
<keyword evidence="7 13" id="KW-0808">Transferase</keyword>
<evidence type="ECO:0000256" key="9">
    <source>
        <dbReference type="ARBA" id="ARBA00022777"/>
    </source>
</evidence>
<evidence type="ECO:0000256" key="1">
    <source>
        <dbReference type="ARBA" id="ARBA00002274"/>
    </source>
</evidence>
<dbReference type="PANTHER" id="PTHR42724:SF1">
    <property type="entry name" value="TETRAACYLDISACCHARIDE 4'-KINASE, MITOCHONDRIAL-RELATED"/>
    <property type="match status" value="1"/>
</dbReference>
<evidence type="ECO:0000256" key="10">
    <source>
        <dbReference type="ARBA" id="ARBA00022840"/>
    </source>
</evidence>
<dbReference type="SUPFAM" id="SSF52540">
    <property type="entry name" value="P-loop containing nucleoside triphosphate hydrolases"/>
    <property type="match status" value="1"/>
</dbReference>
<keyword evidence="10 13" id="KW-0067">ATP-binding</keyword>
<dbReference type="PANTHER" id="PTHR42724">
    <property type="entry name" value="TETRAACYLDISACCHARIDE 4'-KINASE"/>
    <property type="match status" value="1"/>
</dbReference>
<reference evidence="14 15" key="1">
    <citation type="submission" date="2011-11" db="EMBL/GenBank/DDBJ databases">
        <authorList>
            <person name="Weinstock G."/>
            <person name="Sodergren E."/>
            <person name="Clifton S."/>
            <person name="Fulton L."/>
            <person name="Fulton B."/>
            <person name="Courtney L."/>
            <person name="Fronick C."/>
            <person name="Harrison M."/>
            <person name="Strong C."/>
            <person name="Farmer C."/>
            <person name="Delahaunty K."/>
            <person name="Markovic C."/>
            <person name="Hall O."/>
            <person name="Minx P."/>
            <person name="Tomlinson C."/>
            <person name="Mitreva M."/>
            <person name="Hou S."/>
            <person name="Chen J."/>
            <person name="Wollam A."/>
            <person name="Pepin K.H."/>
            <person name="Johnson M."/>
            <person name="Bhonagiri V."/>
            <person name="Zhang X."/>
            <person name="Suruliraj S."/>
            <person name="Warren W."/>
            <person name="Chinwalla A."/>
            <person name="Mardis E.R."/>
            <person name="Wilson R.K."/>
        </authorList>
    </citation>
    <scope>NUCLEOTIDE SEQUENCE [LARGE SCALE GENOMIC DNA]</scope>
    <source>
        <strain evidence="14 15">YIT 11816</strain>
    </source>
</reference>
<name>H3KGE5_9BURK</name>
<comment type="pathway">
    <text evidence="2 13">Glycolipid biosynthesis; lipid IV(A) biosynthesis; lipid IV(A) from (3R)-3-hydroxytetradecanoyl-[acyl-carrier-protein] and UDP-N-acetyl-alpha-D-glucosamine: step 6/6.</text>
</comment>
<evidence type="ECO:0000256" key="11">
    <source>
        <dbReference type="ARBA" id="ARBA00023098"/>
    </source>
</evidence>
<keyword evidence="9 13" id="KW-0418">Kinase</keyword>
<evidence type="ECO:0000256" key="6">
    <source>
        <dbReference type="ARBA" id="ARBA00022556"/>
    </source>
</evidence>
<dbReference type="NCBIfam" id="TIGR00682">
    <property type="entry name" value="lpxK"/>
    <property type="match status" value="1"/>
</dbReference>
<comment type="function">
    <text evidence="1 13">Transfers the gamma-phosphate of ATP to the 4'-position of a tetraacyldisaccharide 1-phosphate intermediate (termed DS-1-P) to form tetraacyldisaccharide 1,4'-bis-phosphate (lipid IVA).</text>
</comment>
<organism evidence="14 15">
    <name type="scientific">Sutterella parvirubra YIT 11816</name>
    <dbReference type="NCBI Taxonomy" id="762967"/>
    <lineage>
        <taxon>Bacteria</taxon>
        <taxon>Pseudomonadati</taxon>
        <taxon>Pseudomonadota</taxon>
        <taxon>Betaproteobacteria</taxon>
        <taxon>Burkholderiales</taxon>
        <taxon>Sutterellaceae</taxon>
        <taxon>Sutterella</taxon>
    </lineage>
</organism>
<sequence>MSARLEAWVHRMWAGRGPAACLLSPLSLVFRGIAAVRRSRTRAERLPVPVVVVGNIYVGGTGKTPVTIALVRELAARGWTPGIISRGFGREEAGVREVRTDAAATEVGDEPLLIARETGAPVVVGRKRLEAGRRLLELHPEVDVIVSDDGLQHYALGRDVELAVIGARGLGNGWVLPAGPLREPPSRLDEVDAIVLNTPNAETVSSRTPRFVASSCFGPCTQLSTGQTADIDRLSTEIEEKRWKPLAAAGIAAPGRFFAMIRGHDIECAELPLSDHYDFSENPFAGRSEDIIFITGKDAVKCARIPAIADDPRIWVVGLEVKLDGYLIDFVSNRIHDTWATLGRDTRRHADPVEDHTVDDDGTEHRT</sequence>
<keyword evidence="8 13" id="KW-0547">Nucleotide-binding</keyword>
<dbReference type="GO" id="GO:0005524">
    <property type="term" value="F:ATP binding"/>
    <property type="evidence" value="ECO:0007669"/>
    <property type="project" value="UniProtKB-UniRule"/>
</dbReference>
<feature type="binding site" evidence="13">
    <location>
        <begin position="57"/>
        <end position="64"/>
    </location>
    <ligand>
        <name>ATP</name>
        <dbReference type="ChEBI" id="CHEBI:30616"/>
    </ligand>
</feature>
<evidence type="ECO:0000256" key="5">
    <source>
        <dbReference type="ARBA" id="ARBA00022516"/>
    </source>
</evidence>
<dbReference type="GO" id="GO:0009245">
    <property type="term" value="P:lipid A biosynthetic process"/>
    <property type="evidence" value="ECO:0007669"/>
    <property type="project" value="UniProtKB-UniRule"/>
</dbReference>
<keyword evidence="11 13" id="KW-0443">Lipid metabolism</keyword>
<dbReference type="InterPro" id="IPR027417">
    <property type="entry name" value="P-loop_NTPase"/>
</dbReference>
<evidence type="ECO:0000256" key="13">
    <source>
        <dbReference type="HAMAP-Rule" id="MF_00409"/>
    </source>
</evidence>
<comment type="caution">
    <text evidence="14">The sequence shown here is derived from an EMBL/GenBank/DDBJ whole genome shotgun (WGS) entry which is preliminary data.</text>
</comment>
<evidence type="ECO:0000256" key="4">
    <source>
        <dbReference type="ARBA" id="ARBA00016436"/>
    </source>
</evidence>
<dbReference type="RefSeq" id="WP_008542947.1">
    <property type="nucleotide sequence ID" value="NZ_JH604995.1"/>
</dbReference>
<evidence type="ECO:0000256" key="3">
    <source>
        <dbReference type="ARBA" id="ARBA00012071"/>
    </source>
</evidence>
<dbReference type="GO" id="GO:0009029">
    <property type="term" value="F:lipid-A 4'-kinase activity"/>
    <property type="evidence" value="ECO:0007669"/>
    <property type="project" value="UniProtKB-UniRule"/>
</dbReference>
<keyword evidence="5 13" id="KW-0444">Lipid biosynthesis</keyword>
<comment type="catalytic activity">
    <reaction evidence="13">
        <text>a lipid A disaccharide + ATP = a lipid IVA + ADP + H(+)</text>
        <dbReference type="Rhea" id="RHEA:67840"/>
        <dbReference type="ChEBI" id="CHEBI:15378"/>
        <dbReference type="ChEBI" id="CHEBI:30616"/>
        <dbReference type="ChEBI" id="CHEBI:176343"/>
        <dbReference type="ChEBI" id="CHEBI:176425"/>
        <dbReference type="ChEBI" id="CHEBI:456216"/>
        <dbReference type="EC" id="2.7.1.130"/>
    </reaction>
</comment>
<accession>H3KGE5</accession>
<dbReference type="HOGENOM" id="CLU_038816_2_0_4"/>
<dbReference type="STRING" id="762967.HMPREF9440_01825"/>
<dbReference type="AlphaFoldDB" id="H3KGE5"/>
<dbReference type="EMBL" id="AFBQ01000274">
    <property type="protein sequence ID" value="EHY30800.1"/>
    <property type="molecule type" value="Genomic_DNA"/>
</dbReference>
<dbReference type="GO" id="GO:0005886">
    <property type="term" value="C:plasma membrane"/>
    <property type="evidence" value="ECO:0007669"/>
    <property type="project" value="TreeGrafter"/>
</dbReference>
<dbReference type="InterPro" id="IPR003758">
    <property type="entry name" value="LpxK"/>
</dbReference>
<dbReference type="Pfam" id="PF02606">
    <property type="entry name" value="LpxK"/>
    <property type="match status" value="1"/>
</dbReference>
<comment type="similarity">
    <text evidence="13">Belongs to the LpxK family.</text>
</comment>
<dbReference type="PATRIC" id="fig|762967.3.peg.1437"/>
<protein>
    <recommendedName>
        <fullName evidence="4 13">Tetraacyldisaccharide 4'-kinase</fullName>
        <ecNumber evidence="3 13">2.7.1.130</ecNumber>
    </recommendedName>
    <alternativeName>
        <fullName evidence="12 13">Lipid A 4'-kinase</fullName>
    </alternativeName>
</protein>
<evidence type="ECO:0000313" key="15">
    <source>
        <dbReference type="Proteomes" id="UP000004956"/>
    </source>
</evidence>
<evidence type="ECO:0000313" key="14">
    <source>
        <dbReference type="EMBL" id="EHY30800.1"/>
    </source>
</evidence>
<dbReference type="HAMAP" id="MF_00409">
    <property type="entry name" value="LpxK"/>
    <property type="match status" value="1"/>
</dbReference>
<evidence type="ECO:0000256" key="12">
    <source>
        <dbReference type="ARBA" id="ARBA00029757"/>
    </source>
</evidence>
<dbReference type="Proteomes" id="UP000004956">
    <property type="component" value="Unassembled WGS sequence"/>
</dbReference>
<keyword evidence="6 13" id="KW-0441">Lipid A biosynthesis</keyword>
<evidence type="ECO:0000256" key="7">
    <source>
        <dbReference type="ARBA" id="ARBA00022679"/>
    </source>
</evidence>
<dbReference type="OrthoDB" id="9766423at2"/>
<evidence type="ECO:0000256" key="8">
    <source>
        <dbReference type="ARBA" id="ARBA00022741"/>
    </source>
</evidence>
<gene>
    <name evidence="13" type="primary">lpxK</name>
    <name evidence="14" type="ORF">HMPREF9440_01825</name>
</gene>
<proteinExistence type="inferred from homology"/>